<name>Q3SEZ7_THIDA</name>
<dbReference type="InterPro" id="IPR043128">
    <property type="entry name" value="Rev_trsase/Diguanyl_cyclase"/>
</dbReference>
<dbReference type="STRING" id="292415.Tbd_0829"/>
<dbReference type="Gene3D" id="3.30.70.270">
    <property type="match status" value="1"/>
</dbReference>
<keyword evidence="5" id="KW-1185">Reference proteome</keyword>
<protein>
    <recommendedName>
        <fullName evidence="3">UmuC domain-containing protein</fullName>
    </recommendedName>
</protein>
<dbReference type="Proteomes" id="UP000008291">
    <property type="component" value="Chromosome"/>
</dbReference>
<feature type="domain" description="UmuC" evidence="3">
    <location>
        <begin position="24"/>
        <end position="149"/>
    </location>
</feature>
<dbReference type="GO" id="GO:0006281">
    <property type="term" value="P:DNA repair"/>
    <property type="evidence" value="ECO:0007669"/>
    <property type="project" value="InterPro"/>
</dbReference>
<dbReference type="HOGENOM" id="CLU_028184_0_0_4"/>
<comment type="similarity">
    <text evidence="1">Belongs to the DNA polymerase type-Y family.</text>
</comment>
<dbReference type="PANTHER" id="PTHR35369:SF2">
    <property type="entry name" value="BLR3025 PROTEIN"/>
    <property type="match status" value="1"/>
</dbReference>
<evidence type="ECO:0000259" key="3">
    <source>
        <dbReference type="Pfam" id="PF00817"/>
    </source>
</evidence>
<dbReference type="eggNOG" id="COG0389">
    <property type="taxonomic scope" value="Bacteria"/>
</dbReference>
<gene>
    <name evidence="4" type="ordered locus">Tbd_0829</name>
</gene>
<organism evidence="4 5">
    <name type="scientific">Thiobacillus denitrificans (strain ATCC 25259 / T1)</name>
    <dbReference type="NCBI Taxonomy" id="292415"/>
    <lineage>
        <taxon>Bacteria</taxon>
        <taxon>Pseudomonadati</taxon>
        <taxon>Pseudomonadota</taxon>
        <taxon>Betaproteobacteria</taxon>
        <taxon>Nitrosomonadales</taxon>
        <taxon>Thiobacillaceae</taxon>
        <taxon>Thiobacillus</taxon>
    </lineage>
</organism>
<dbReference type="InterPro" id="IPR001126">
    <property type="entry name" value="UmuC"/>
</dbReference>
<dbReference type="CDD" id="cd03468">
    <property type="entry name" value="PolY_like"/>
    <property type="match status" value="1"/>
</dbReference>
<dbReference type="OrthoDB" id="625722at2"/>
<reference evidence="4 5" key="1">
    <citation type="journal article" date="2006" name="J. Bacteriol.">
        <title>The genome sequence of the obligately chemolithoautotrophic, facultatively anaerobic bacterium Thiobacillus denitrificans.</title>
        <authorList>
            <person name="Beller H.R."/>
            <person name="Chain P.S."/>
            <person name="Letain T.E."/>
            <person name="Chakicherla A."/>
            <person name="Larimer F.W."/>
            <person name="Richardson P.M."/>
            <person name="Coleman M.A."/>
            <person name="Wood A.P."/>
            <person name="Kelly D.P."/>
        </authorList>
    </citation>
    <scope>NUCLEOTIDE SEQUENCE [LARGE SCALE GENOMIC DNA]</scope>
    <source>
        <strain evidence="4 5">ATCC 25259</strain>
    </source>
</reference>
<evidence type="ECO:0000313" key="4">
    <source>
        <dbReference type="EMBL" id="AAZ96782.1"/>
    </source>
</evidence>
<evidence type="ECO:0000256" key="2">
    <source>
        <dbReference type="ARBA" id="ARBA00022763"/>
    </source>
</evidence>
<dbReference type="PANTHER" id="PTHR35369">
    <property type="entry name" value="BLR3025 PROTEIN-RELATED"/>
    <property type="match status" value="1"/>
</dbReference>
<evidence type="ECO:0000313" key="5">
    <source>
        <dbReference type="Proteomes" id="UP000008291"/>
    </source>
</evidence>
<dbReference type="AlphaFoldDB" id="Q3SEZ7"/>
<evidence type="ECO:0000256" key="1">
    <source>
        <dbReference type="ARBA" id="ARBA00010945"/>
    </source>
</evidence>
<keyword evidence="2" id="KW-0227">DNA damage</keyword>
<dbReference type="Pfam" id="PF00817">
    <property type="entry name" value="IMS"/>
    <property type="match status" value="1"/>
</dbReference>
<dbReference type="InterPro" id="IPR050356">
    <property type="entry name" value="SulA_CellDiv_inhibitor"/>
</dbReference>
<dbReference type="SUPFAM" id="SSF56672">
    <property type="entry name" value="DNA/RNA polymerases"/>
    <property type="match status" value="1"/>
</dbReference>
<sequence length="467" mass="51291">MLWLALHFPALSLEVFTRGSASALPLAVVEKQGNRTWVIARNDPAAERGVRPGMAASAAQALADELVVRQRDPGDEQAALTGLAAWAGRFTPSVSLQAPDGLLLEVGTCLTLHRGLDNLRARVREGVDAMAYSATSACAPTALGAWLLAQAGEETAVDANALEARLARLPVGLLDLSPDTRESLDLVGAHTLGDCLKLPRAGLARRYGQGLLDQLDRALGRLPEPRAFFAPPPRFERRLELPAPVEHAEALLFVARRLLPELEGYLALRQAGVQALEYVCRHEGRPDTVLKLGFVKPVRAASRMLLLLRETLERTVLPAPVYAVRLRARRLQPLHGSSPDLFQRGEEAGDGDLLLERLRVRLGRDAVYGVEAVADHRPERAWRRCEAGTRTKPAAAPKRPLWLLPRPLPCRNGDLVLKGAVERIESGWWDGRDATRDYYVAQDRAGARLWVYCERATGEWFVHGLFA</sequence>
<dbReference type="RefSeq" id="WP_011311341.1">
    <property type="nucleotide sequence ID" value="NC_007404.1"/>
</dbReference>
<dbReference type="InterPro" id="IPR043502">
    <property type="entry name" value="DNA/RNA_pol_sf"/>
</dbReference>
<accession>Q3SEZ7</accession>
<dbReference type="Gene3D" id="3.40.1170.60">
    <property type="match status" value="1"/>
</dbReference>
<proteinExistence type="inferred from homology"/>
<dbReference type="EMBL" id="CP000116">
    <property type="protein sequence ID" value="AAZ96782.1"/>
    <property type="molecule type" value="Genomic_DNA"/>
</dbReference>
<dbReference type="KEGG" id="tbd:Tbd_0829"/>